<dbReference type="OrthoDB" id="4236860at2759"/>
<dbReference type="SMART" id="SM00066">
    <property type="entry name" value="GAL4"/>
    <property type="match status" value="1"/>
</dbReference>
<dbReference type="GO" id="GO:0000978">
    <property type="term" value="F:RNA polymerase II cis-regulatory region sequence-specific DNA binding"/>
    <property type="evidence" value="ECO:0007669"/>
    <property type="project" value="TreeGrafter"/>
</dbReference>
<evidence type="ECO:0000313" key="10">
    <source>
        <dbReference type="Proteomes" id="UP001140560"/>
    </source>
</evidence>
<dbReference type="InterPro" id="IPR001138">
    <property type="entry name" value="Zn2Cys6_DnaBD"/>
</dbReference>
<evidence type="ECO:0000256" key="7">
    <source>
        <dbReference type="SAM" id="MobiDB-lite"/>
    </source>
</evidence>
<dbReference type="Gene3D" id="4.10.240.10">
    <property type="entry name" value="Zn(2)-C6 fungal-type DNA-binding domain"/>
    <property type="match status" value="1"/>
</dbReference>
<protein>
    <recommendedName>
        <fullName evidence="8">Zn(2)-C6 fungal-type domain-containing protein</fullName>
    </recommendedName>
</protein>
<dbReference type="GO" id="GO:0008270">
    <property type="term" value="F:zinc ion binding"/>
    <property type="evidence" value="ECO:0007669"/>
    <property type="project" value="InterPro"/>
</dbReference>
<keyword evidence="4" id="KW-0238">DNA-binding</keyword>
<accession>A0A9W8Y883</accession>
<evidence type="ECO:0000256" key="3">
    <source>
        <dbReference type="ARBA" id="ARBA00023015"/>
    </source>
</evidence>
<keyword evidence="6" id="KW-0539">Nucleus</keyword>
<reference evidence="9" key="1">
    <citation type="submission" date="2022-10" db="EMBL/GenBank/DDBJ databases">
        <title>Tapping the CABI collections for fungal endophytes: first genome assemblies for Collariella, Neodidymelliopsis, Ascochyta clinopodiicola, Didymella pomorum, Didymosphaeria variabile, Neocosmospora piperis and Neocucurbitaria cava.</title>
        <authorList>
            <person name="Hill R."/>
        </authorList>
    </citation>
    <scope>NUCLEOTIDE SEQUENCE</scope>
    <source>
        <strain evidence="9">IMI 356814</strain>
    </source>
</reference>
<sequence length="198" mass="22239">MSTRGAEDSQPESRENSPEGQEGSAEKRASKKRKVLSCYACRNRKMKCDRVYPVCGRCQKTGRADRCTYDPRLLEESHVNSGTHLDDGPASFALPENGSHGLAYTNTAPDELRLKVRLQGRRIEMLEQKLAASNSKKNPSHFEDRLPEQPEFKEEMMFRAKGFKTQFQGATSVMSLISQVRFFLSPAVIRGGLTHVSN</sequence>
<dbReference type="CDD" id="cd00067">
    <property type="entry name" value="GAL4"/>
    <property type="match status" value="1"/>
</dbReference>
<dbReference type="PROSITE" id="PS00463">
    <property type="entry name" value="ZN2_CY6_FUNGAL_1"/>
    <property type="match status" value="1"/>
</dbReference>
<evidence type="ECO:0000256" key="1">
    <source>
        <dbReference type="ARBA" id="ARBA00022723"/>
    </source>
</evidence>
<dbReference type="InterPro" id="IPR036864">
    <property type="entry name" value="Zn2-C6_fun-type_DNA-bd_sf"/>
</dbReference>
<evidence type="ECO:0000256" key="4">
    <source>
        <dbReference type="ARBA" id="ARBA00023125"/>
    </source>
</evidence>
<keyword evidence="1" id="KW-0479">Metal-binding</keyword>
<evidence type="ECO:0000256" key="6">
    <source>
        <dbReference type="ARBA" id="ARBA00023242"/>
    </source>
</evidence>
<organism evidence="9 10">
    <name type="scientific">Neocucurbitaria cava</name>
    <dbReference type="NCBI Taxonomy" id="798079"/>
    <lineage>
        <taxon>Eukaryota</taxon>
        <taxon>Fungi</taxon>
        <taxon>Dikarya</taxon>
        <taxon>Ascomycota</taxon>
        <taxon>Pezizomycotina</taxon>
        <taxon>Dothideomycetes</taxon>
        <taxon>Pleosporomycetidae</taxon>
        <taxon>Pleosporales</taxon>
        <taxon>Pleosporineae</taxon>
        <taxon>Cucurbitariaceae</taxon>
        <taxon>Neocucurbitaria</taxon>
    </lineage>
</organism>
<evidence type="ECO:0000256" key="2">
    <source>
        <dbReference type="ARBA" id="ARBA00022833"/>
    </source>
</evidence>
<evidence type="ECO:0000256" key="5">
    <source>
        <dbReference type="ARBA" id="ARBA00023163"/>
    </source>
</evidence>
<evidence type="ECO:0000259" key="8">
    <source>
        <dbReference type="PROSITE" id="PS50048"/>
    </source>
</evidence>
<dbReference type="PANTHER" id="PTHR31944:SF131">
    <property type="entry name" value="HEME-RESPONSIVE ZINC FINGER TRANSCRIPTION FACTOR HAP1"/>
    <property type="match status" value="1"/>
</dbReference>
<dbReference type="AlphaFoldDB" id="A0A9W8Y883"/>
<feature type="region of interest" description="Disordered" evidence="7">
    <location>
        <begin position="1"/>
        <end position="33"/>
    </location>
</feature>
<keyword evidence="2" id="KW-0862">Zinc</keyword>
<dbReference type="GO" id="GO:0005634">
    <property type="term" value="C:nucleus"/>
    <property type="evidence" value="ECO:0007669"/>
    <property type="project" value="TreeGrafter"/>
</dbReference>
<name>A0A9W8Y883_9PLEO</name>
<dbReference type="Proteomes" id="UP001140560">
    <property type="component" value="Unassembled WGS sequence"/>
</dbReference>
<evidence type="ECO:0000313" key="9">
    <source>
        <dbReference type="EMBL" id="KAJ4370756.1"/>
    </source>
</evidence>
<feature type="compositionally biased region" description="Basic and acidic residues" evidence="7">
    <location>
        <begin position="1"/>
        <end position="17"/>
    </location>
</feature>
<gene>
    <name evidence="9" type="ORF">N0V83_005278</name>
</gene>
<keyword evidence="10" id="KW-1185">Reference proteome</keyword>
<proteinExistence type="predicted"/>
<keyword evidence="5" id="KW-0804">Transcription</keyword>
<comment type="caution">
    <text evidence="9">The sequence shown here is derived from an EMBL/GenBank/DDBJ whole genome shotgun (WGS) entry which is preliminary data.</text>
</comment>
<dbReference type="PANTHER" id="PTHR31944">
    <property type="entry name" value="HEME-RESPONSIVE ZINC FINGER TRANSCRIPTION FACTOR HAP1"/>
    <property type="match status" value="1"/>
</dbReference>
<dbReference type="GO" id="GO:0001228">
    <property type="term" value="F:DNA-binding transcription activator activity, RNA polymerase II-specific"/>
    <property type="evidence" value="ECO:0007669"/>
    <property type="project" value="TreeGrafter"/>
</dbReference>
<dbReference type="InterPro" id="IPR051430">
    <property type="entry name" value="Fungal_TF_Env_Response"/>
</dbReference>
<dbReference type="SUPFAM" id="SSF57701">
    <property type="entry name" value="Zn2/Cys6 DNA-binding domain"/>
    <property type="match status" value="1"/>
</dbReference>
<dbReference type="EMBL" id="JAPEUY010000008">
    <property type="protein sequence ID" value="KAJ4370756.1"/>
    <property type="molecule type" value="Genomic_DNA"/>
</dbReference>
<feature type="domain" description="Zn(2)-C6 fungal-type" evidence="8">
    <location>
        <begin position="37"/>
        <end position="69"/>
    </location>
</feature>
<dbReference type="PROSITE" id="PS50048">
    <property type="entry name" value="ZN2_CY6_FUNGAL_2"/>
    <property type="match status" value="1"/>
</dbReference>
<keyword evidence="3" id="KW-0805">Transcription regulation</keyword>
<dbReference type="Pfam" id="PF00172">
    <property type="entry name" value="Zn_clus"/>
    <property type="match status" value="1"/>
</dbReference>